<evidence type="ECO:0000256" key="2">
    <source>
        <dbReference type="ARBA" id="ARBA00004793"/>
    </source>
</evidence>
<dbReference type="InterPro" id="IPR039556">
    <property type="entry name" value="ICL/PEPM"/>
</dbReference>
<keyword evidence="14" id="KW-0479">Metal-binding</keyword>
<comment type="catalytic activity">
    <reaction evidence="1">
        <text>(2S,3R)-3-hydroxybutane-1,2,3-tricarboxylate = pyruvate + succinate</text>
        <dbReference type="Rhea" id="RHEA:16809"/>
        <dbReference type="ChEBI" id="CHEBI:15361"/>
        <dbReference type="ChEBI" id="CHEBI:30031"/>
        <dbReference type="ChEBI" id="CHEBI:57429"/>
        <dbReference type="EC" id="4.1.3.30"/>
    </reaction>
</comment>
<dbReference type="RefSeq" id="XP_019015426.1">
    <property type="nucleotide sequence ID" value="XM_019161917.1"/>
</dbReference>
<dbReference type="GO" id="GO:0006097">
    <property type="term" value="P:glyoxylate cycle"/>
    <property type="evidence" value="ECO:0007669"/>
    <property type="project" value="UniProtKB-KW"/>
</dbReference>
<dbReference type="Gene3D" id="1.10.10.850">
    <property type="match status" value="1"/>
</dbReference>
<evidence type="ECO:0000256" key="7">
    <source>
        <dbReference type="ARBA" id="ARBA00022532"/>
    </source>
</evidence>
<dbReference type="PIRSF" id="PIRSF001362">
    <property type="entry name" value="Isocit_lyase"/>
    <property type="match status" value="1"/>
</dbReference>
<accession>A0A1E3NG40</accession>
<evidence type="ECO:0000256" key="10">
    <source>
        <dbReference type="ARBA" id="ARBA00057462"/>
    </source>
</evidence>
<dbReference type="GO" id="GO:0046872">
    <property type="term" value="F:metal ion binding"/>
    <property type="evidence" value="ECO:0007669"/>
    <property type="project" value="UniProtKB-KW"/>
</dbReference>
<evidence type="ECO:0000256" key="6">
    <source>
        <dbReference type="ARBA" id="ARBA00022435"/>
    </source>
</evidence>
<dbReference type="Gene3D" id="3.20.20.60">
    <property type="entry name" value="Phosphoenolpyruvate-binding domains"/>
    <property type="match status" value="1"/>
</dbReference>
<evidence type="ECO:0000256" key="11">
    <source>
        <dbReference type="PIRNR" id="PIRNR001362"/>
    </source>
</evidence>
<dbReference type="FunFam" id="1.10.10.850:FF:000001">
    <property type="entry name" value="Isocitrate lyase"/>
    <property type="match status" value="1"/>
</dbReference>
<dbReference type="InterPro" id="IPR040442">
    <property type="entry name" value="Pyrv_kinase-like_dom_sf"/>
</dbReference>
<keyword evidence="7" id="KW-0816">Tricarboxylic acid cycle</keyword>
<evidence type="ECO:0000256" key="12">
    <source>
        <dbReference type="PIRSR" id="PIRSR001362-1"/>
    </source>
</evidence>
<protein>
    <recommendedName>
        <fullName evidence="5 11">Isocitrate lyase</fullName>
    </recommendedName>
</protein>
<comment type="similarity">
    <text evidence="3 11">Belongs to the isocitrate lyase/PEP mutase superfamily. Isocitrate lyase family.</text>
</comment>
<dbReference type="CDD" id="cd00377">
    <property type="entry name" value="ICL_PEPM"/>
    <property type="match status" value="1"/>
</dbReference>
<dbReference type="AlphaFoldDB" id="A0A1E3NG40"/>
<organism evidence="15 16">
    <name type="scientific">Pichia membranifaciens NRRL Y-2026</name>
    <dbReference type="NCBI Taxonomy" id="763406"/>
    <lineage>
        <taxon>Eukaryota</taxon>
        <taxon>Fungi</taxon>
        <taxon>Dikarya</taxon>
        <taxon>Ascomycota</taxon>
        <taxon>Saccharomycotina</taxon>
        <taxon>Pichiomycetes</taxon>
        <taxon>Pichiales</taxon>
        <taxon>Pichiaceae</taxon>
        <taxon>Pichia</taxon>
    </lineage>
</organism>
<evidence type="ECO:0000313" key="16">
    <source>
        <dbReference type="Proteomes" id="UP000094455"/>
    </source>
</evidence>
<dbReference type="GO" id="GO:0005737">
    <property type="term" value="C:cytoplasm"/>
    <property type="evidence" value="ECO:0007669"/>
    <property type="project" value="EnsemblFungi"/>
</dbReference>
<dbReference type="OrthoDB" id="4078635at2759"/>
<dbReference type="STRING" id="763406.A0A1E3NG40"/>
<keyword evidence="14" id="KW-0460">Magnesium</keyword>
<feature type="binding site" evidence="14">
    <location>
        <position position="172"/>
    </location>
    <ligand>
        <name>Mg(2+)</name>
        <dbReference type="ChEBI" id="CHEBI:18420"/>
    </ligand>
</feature>
<proteinExistence type="inferred from homology"/>
<feature type="binding site" evidence="13">
    <location>
        <position position="465"/>
    </location>
    <ligand>
        <name>substrate</name>
    </ligand>
</feature>
<dbReference type="GO" id="GO:0046421">
    <property type="term" value="F:methylisocitrate lyase activity"/>
    <property type="evidence" value="ECO:0007669"/>
    <property type="project" value="UniProtKB-EC"/>
</dbReference>
<dbReference type="GO" id="GO:0004451">
    <property type="term" value="F:isocitrate lyase activity"/>
    <property type="evidence" value="ECO:0007669"/>
    <property type="project" value="UniProtKB-EC"/>
</dbReference>
<name>A0A1E3NG40_9ASCO</name>
<comment type="pathway">
    <text evidence="2">Carbohydrate metabolism; glyoxylate cycle; (S)-malate from isocitrate: step 1/2.</text>
</comment>
<dbReference type="InterPro" id="IPR018523">
    <property type="entry name" value="Isocitrate_lyase_ph_CS"/>
</dbReference>
<dbReference type="EMBL" id="KV454007">
    <property type="protein sequence ID" value="ODQ44313.1"/>
    <property type="molecule type" value="Genomic_DNA"/>
</dbReference>
<dbReference type="NCBIfam" id="TIGR01346">
    <property type="entry name" value="isocit_lyase"/>
    <property type="match status" value="1"/>
</dbReference>
<reference evidence="15 16" key="1">
    <citation type="journal article" date="2016" name="Proc. Natl. Acad. Sci. U.S.A.">
        <title>Comparative genomics of biotechnologically important yeasts.</title>
        <authorList>
            <person name="Riley R."/>
            <person name="Haridas S."/>
            <person name="Wolfe K.H."/>
            <person name="Lopes M.R."/>
            <person name="Hittinger C.T."/>
            <person name="Goeker M."/>
            <person name="Salamov A.A."/>
            <person name="Wisecaver J.H."/>
            <person name="Long T.M."/>
            <person name="Calvey C.H."/>
            <person name="Aerts A.L."/>
            <person name="Barry K.W."/>
            <person name="Choi C."/>
            <person name="Clum A."/>
            <person name="Coughlan A.Y."/>
            <person name="Deshpande S."/>
            <person name="Douglass A.P."/>
            <person name="Hanson S.J."/>
            <person name="Klenk H.-P."/>
            <person name="LaButti K.M."/>
            <person name="Lapidus A."/>
            <person name="Lindquist E.A."/>
            <person name="Lipzen A.M."/>
            <person name="Meier-Kolthoff J.P."/>
            <person name="Ohm R.A."/>
            <person name="Otillar R.P."/>
            <person name="Pangilinan J.L."/>
            <person name="Peng Y."/>
            <person name="Rokas A."/>
            <person name="Rosa C.A."/>
            <person name="Scheuner C."/>
            <person name="Sibirny A.A."/>
            <person name="Slot J.C."/>
            <person name="Stielow J.B."/>
            <person name="Sun H."/>
            <person name="Kurtzman C.P."/>
            <person name="Blackwell M."/>
            <person name="Grigoriev I.V."/>
            <person name="Jeffries T.W."/>
        </authorList>
    </citation>
    <scope>NUCLEOTIDE SEQUENCE [LARGE SCALE GENOMIC DNA]</scope>
    <source>
        <strain evidence="15 16">NRRL Y-2026</strain>
    </source>
</reference>
<comment type="cofactor">
    <cofactor evidence="14">
        <name>Mg(2+)</name>
        <dbReference type="ChEBI" id="CHEBI:18420"/>
    </cofactor>
    <text evidence="14">Can also use Mn(2+) ion.</text>
</comment>
<feature type="binding site" evidence="13">
    <location>
        <begin position="431"/>
        <end position="435"/>
    </location>
    <ligand>
        <name>substrate</name>
    </ligand>
</feature>
<comment type="catalytic activity">
    <reaction evidence="9">
        <text>D-threo-isocitrate = glyoxylate + succinate</text>
        <dbReference type="Rhea" id="RHEA:13245"/>
        <dbReference type="ChEBI" id="CHEBI:15562"/>
        <dbReference type="ChEBI" id="CHEBI:30031"/>
        <dbReference type="ChEBI" id="CHEBI:36655"/>
        <dbReference type="EC" id="4.1.3.1"/>
    </reaction>
</comment>
<evidence type="ECO:0000256" key="4">
    <source>
        <dbReference type="ARBA" id="ARBA00011881"/>
    </source>
</evidence>
<dbReference type="PANTHER" id="PTHR21631:SF3">
    <property type="entry name" value="BIFUNCTIONAL GLYOXYLATE CYCLE PROTEIN"/>
    <property type="match status" value="1"/>
</dbReference>
<feature type="binding site" evidence="13">
    <location>
        <begin position="101"/>
        <end position="103"/>
    </location>
    <ligand>
        <name>substrate</name>
    </ligand>
</feature>
<dbReference type="InterPro" id="IPR006254">
    <property type="entry name" value="Isocitrate_lyase"/>
</dbReference>
<sequence length="545" mass="60877">MVYTKIDIDAEEKAFQAEVDAVNKWWAEPRWEGIKRPYTAEEIVKRRSTLVNPNASDAMARKAFALLKEHAKNGTSSITFGALDPIHVAQMAKYLDTIYVSGWQCSSTASTSNEPSPDLADYPMDTVPNKVQHLFYAQLFHDRKQREERFSLSKAERSKLNYTDFLRPIIADGDTGHGGTTAIFKLTKMFIENGAAGIHIEDQAAGTKKCGHMAGKVLVPIQEHINRLVCIRTSADVFHSSLLIVARTDSEAATLITSTIDNRDHYFVQGTTNKDIEPLVDVMNKAEQQGVYGDDLAKIEAKWVEDAGISQFHEAVAAAMKKESKITDKEAAIAKFNSIVTPLSNHSIREAQKVAKDILGYELYFDWDKPRVREGYYRYNGGTQCAVNRARAFAPFCDMVWMETKLPIYEQAKEFAEGVKAVYPNKWLSYNLSPSFNWNSAMTPEEQETYIPRLSKLGFVWQFITLAGLHTTALAVDNFSRDFAAHGMRAYGQNIQAKEIESGVEVVKHQKWSGAEYVDSIVKLVTGGVSSTSAMGAGVTESQFK</sequence>
<keyword evidence="6" id="KW-0329">Glyoxylate bypass</keyword>
<evidence type="ECO:0000256" key="13">
    <source>
        <dbReference type="PIRSR" id="PIRSR001362-2"/>
    </source>
</evidence>
<feature type="active site" description="Proton acceptor" evidence="12">
    <location>
        <position position="210"/>
    </location>
</feature>
<evidence type="ECO:0000256" key="14">
    <source>
        <dbReference type="PIRSR" id="PIRSR001362-3"/>
    </source>
</evidence>
<comment type="function">
    <text evidence="10">Catalyzes the formation of succinate and glyoxylate from isocitrate, a key step of the glyoxylate cycle, which operates as an anaplerotic route for replenishing the tricarboxylic acid cycle. Required for growth on ethanol or acetate, but dispensable when fermentable carbon sources are available. Also acts on 2-methylisocitrate.</text>
</comment>
<dbReference type="Proteomes" id="UP000094455">
    <property type="component" value="Unassembled WGS sequence"/>
</dbReference>
<dbReference type="GeneID" id="30178604"/>
<evidence type="ECO:0000256" key="3">
    <source>
        <dbReference type="ARBA" id="ARBA00005704"/>
    </source>
</evidence>
<dbReference type="InterPro" id="IPR015813">
    <property type="entry name" value="Pyrv/PenolPyrv_kinase-like_dom"/>
</dbReference>
<dbReference type="SUPFAM" id="SSF51621">
    <property type="entry name" value="Phosphoenolpyruvate/pyruvate domain"/>
    <property type="match status" value="1"/>
</dbReference>
<evidence type="ECO:0000256" key="1">
    <source>
        <dbReference type="ARBA" id="ARBA00001050"/>
    </source>
</evidence>
<keyword evidence="16" id="KW-1185">Reference proteome</keyword>
<gene>
    <name evidence="15" type="ORF">PICMEDRAFT_18234</name>
</gene>
<evidence type="ECO:0000256" key="5">
    <source>
        <dbReference type="ARBA" id="ARBA00017446"/>
    </source>
</evidence>
<dbReference type="Pfam" id="PF00463">
    <property type="entry name" value="ICL"/>
    <property type="match status" value="1"/>
</dbReference>
<evidence type="ECO:0000313" key="15">
    <source>
        <dbReference type="EMBL" id="ODQ44313.1"/>
    </source>
</evidence>
<evidence type="ECO:0000256" key="8">
    <source>
        <dbReference type="ARBA" id="ARBA00023239"/>
    </source>
</evidence>
<feature type="binding site" evidence="13">
    <location>
        <begin position="211"/>
        <end position="212"/>
    </location>
    <ligand>
        <name>substrate</name>
    </ligand>
</feature>
<keyword evidence="8 11" id="KW-0456">Lyase</keyword>
<comment type="subunit">
    <text evidence="4">Homotetramer.</text>
</comment>
<dbReference type="PROSITE" id="PS00161">
    <property type="entry name" value="ISOCITRATE_LYASE"/>
    <property type="match status" value="1"/>
</dbReference>
<evidence type="ECO:0000256" key="9">
    <source>
        <dbReference type="ARBA" id="ARBA00023531"/>
    </source>
</evidence>
<dbReference type="PANTHER" id="PTHR21631">
    <property type="entry name" value="ISOCITRATE LYASE/MALATE SYNTHASE"/>
    <property type="match status" value="1"/>
</dbReference>
<dbReference type="GO" id="GO:0006099">
    <property type="term" value="P:tricarboxylic acid cycle"/>
    <property type="evidence" value="ECO:0007669"/>
    <property type="project" value="UniProtKB-KW"/>
</dbReference>
<feature type="binding site" evidence="13">
    <location>
        <position position="247"/>
    </location>
    <ligand>
        <name>substrate</name>
    </ligand>
</feature>